<evidence type="ECO:0000313" key="3">
    <source>
        <dbReference type="EMBL" id="SMR71577.1"/>
    </source>
</evidence>
<keyword evidence="1" id="KW-1133">Transmembrane helix</keyword>
<dbReference type="Proteomes" id="UP001159257">
    <property type="component" value="Unassembled WGS sequence"/>
</dbReference>
<feature type="domain" description="Chlorhexidine efflux transporter" evidence="2">
    <location>
        <begin position="71"/>
        <end position="133"/>
    </location>
</feature>
<gene>
    <name evidence="3" type="ORF">SAMN04487964_102205</name>
</gene>
<evidence type="ECO:0000259" key="2">
    <source>
        <dbReference type="Pfam" id="PF05232"/>
    </source>
</evidence>
<reference evidence="3 4" key="1">
    <citation type="submission" date="2017-05" db="EMBL/GenBank/DDBJ databases">
        <authorList>
            <person name="Varghese N."/>
            <person name="Submissions S."/>
        </authorList>
    </citation>
    <scope>NUCLEOTIDE SEQUENCE [LARGE SCALE GENOMIC DNA]</scope>
    <source>
        <strain evidence="3 4">CGMCC 1.7287</strain>
    </source>
</reference>
<proteinExistence type="predicted"/>
<dbReference type="EMBL" id="FXWV01000002">
    <property type="protein sequence ID" value="SMR71577.1"/>
    <property type="molecule type" value="Genomic_DNA"/>
</dbReference>
<accession>A0ABY1RXE2</accession>
<feature type="transmembrane region" description="Helical" evidence="1">
    <location>
        <begin position="77"/>
        <end position="99"/>
    </location>
</feature>
<evidence type="ECO:0000313" key="4">
    <source>
        <dbReference type="Proteomes" id="UP001159257"/>
    </source>
</evidence>
<dbReference type="Pfam" id="PF05232">
    <property type="entry name" value="BTP"/>
    <property type="match status" value="2"/>
</dbReference>
<dbReference type="RefSeq" id="WP_239039378.1">
    <property type="nucleotide sequence ID" value="NZ_BAAAEY010000001.1"/>
</dbReference>
<dbReference type="InterPro" id="IPR007896">
    <property type="entry name" value="BTP_bacteria"/>
</dbReference>
<comment type="caution">
    <text evidence="3">The sequence shown here is derived from an EMBL/GenBank/DDBJ whole genome shotgun (WGS) entry which is preliminary data.</text>
</comment>
<feature type="transmembrane region" description="Helical" evidence="1">
    <location>
        <begin position="111"/>
        <end position="128"/>
    </location>
</feature>
<keyword evidence="4" id="KW-1185">Reference proteome</keyword>
<feature type="transmembrane region" description="Helical" evidence="1">
    <location>
        <begin position="35"/>
        <end position="56"/>
    </location>
</feature>
<protein>
    <submittedName>
        <fullName evidence="3">Uncharacterized membrane protein</fullName>
    </submittedName>
</protein>
<dbReference type="InterPro" id="IPR058208">
    <property type="entry name" value="PACE"/>
</dbReference>
<name>A0ABY1RXE2_9GAMM</name>
<dbReference type="NCBIfam" id="NF033664">
    <property type="entry name" value="PACE_transport"/>
    <property type="match status" value="1"/>
</dbReference>
<organism evidence="3 4">
    <name type="scientific">Marinobacterium sediminicola</name>
    <dbReference type="NCBI Taxonomy" id="518898"/>
    <lineage>
        <taxon>Bacteria</taxon>
        <taxon>Pseudomonadati</taxon>
        <taxon>Pseudomonadota</taxon>
        <taxon>Gammaproteobacteria</taxon>
        <taxon>Oceanospirillales</taxon>
        <taxon>Oceanospirillaceae</taxon>
        <taxon>Marinobacterium</taxon>
    </lineage>
</organism>
<keyword evidence="1" id="KW-0472">Membrane</keyword>
<evidence type="ECO:0000256" key="1">
    <source>
        <dbReference type="SAM" id="Phobius"/>
    </source>
</evidence>
<feature type="domain" description="Chlorhexidine efflux transporter" evidence="2">
    <location>
        <begin position="3"/>
        <end position="64"/>
    </location>
</feature>
<feature type="transmembrane region" description="Helical" evidence="1">
    <location>
        <begin position="12"/>
        <end position="29"/>
    </location>
</feature>
<keyword evidence="1" id="KW-0812">Transmembrane</keyword>
<sequence length="139" mass="15882">MQGVKRKFTYVFFYEAISLVMLSTAFVIFSDKNMAHAGALGVITVVLAVVWNFLYNHVFECWESGQVKRGRNLARRVTHAVGFELGLVAMTLPLFAWWLDLRLLDALMLDAGLTLTFMVFTFVYNWCFDRIFGLPLAAQ</sequence>